<dbReference type="PROSITE" id="PS50005">
    <property type="entry name" value="TPR"/>
    <property type="match status" value="1"/>
</dbReference>
<keyword evidence="3" id="KW-0472">Membrane</keyword>
<feature type="repeat" description="TPR" evidence="1">
    <location>
        <begin position="204"/>
        <end position="237"/>
    </location>
</feature>
<dbReference type="Gene3D" id="3.30.450.20">
    <property type="entry name" value="PAS domain"/>
    <property type="match status" value="1"/>
</dbReference>
<dbReference type="InterPro" id="IPR013656">
    <property type="entry name" value="PAS_4"/>
</dbReference>
<dbReference type="InterPro" id="IPR011990">
    <property type="entry name" value="TPR-like_helical_dom_sf"/>
</dbReference>
<dbReference type="InterPro" id="IPR035965">
    <property type="entry name" value="PAS-like_dom_sf"/>
</dbReference>
<proteinExistence type="predicted"/>
<dbReference type="CDD" id="cd22890">
    <property type="entry name" value="ChiS-DBD"/>
    <property type="match status" value="1"/>
</dbReference>
<feature type="domain" description="PAS" evidence="4">
    <location>
        <begin position="493"/>
        <end position="563"/>
    </location>
</feature>
<dbReference type="Proteomes" id="UP000199603">
    <property type="component" value="Unassembled WGS sequence"/>
</dbReference>
<feature type="transmembrane region" description="Helical" evidence="3">
    <location>
        <begin position="438"/>
        <end position="458"/>
    </location>
</feature>
<feature type="coiled-coil region" evidence="2">
    <location>
        <begin position="405"/>
        <end position="500"/>
    </location>
</feature>
<keyword evidence="1" id="KW-0802">TPR repeat</keyword>
<evidence type="ECO:0000259" key="4">
    <source>
        <dbReference type="PROSITE" id="PS50112"/>
    </source>
</evidence>
<evidence type="ECO:0000313" key="6">
    <source>
        <dbReference type="Proteomes" id="UP000199603"/>
    </source>
</evidence>
<evidence type="ECO:0000256" key="3">
    <source>
        <dbReference type="SAM" id="Phobius"/>
    </source>
</evidence>
<dbReference type="InterPro" id="IPR019734">
    <property type="entry name" value="TPR_rpt"/>
</dbReference>
<accession>A0A1G7AE65</accession>
<gene>
    <name evidence="5" type="ORF">SAMN04488509_1244</name>
</gene>
<dbReference type="SUPFAM" id="SSF48452">
    <property type="entry name" value="TPR-like"/>
    <property type="match status" value="1"/>
</dbReference>
<dbReference type="SMART" id="SM00028">
    <property type="entry name" value="TPR"/>
    <property type="match status" value="4"/>
</dbReference>
<dbReference type="PANTHER" id="PTHR10098">
    <property type="entry name" value="RAPSYN-RELATED"/>
    <property type="match status" value="1"/>
</dbReference>
<reference evidence="5 6" key="1">
    <citation type="submission" date="2016-10" db="EMBL/GenBank/DDBJ databases">
        <authorList>
            <person name="de Groot N.N."/>
        </authorList>
    </citation>
    <scope>NUCLEOTIDE SEQUENCE [LARGE SCALE GENOMIC DNA]</scope>
    <source>
        <strain evidence="5 6">DSM 16957</strain>
    </source>
</reference>
<dbReference type="OrthoDB" id="6014116at2"/>
<protein>
    <submittedName>
        <fullName evidence="5">PAS fold-containing protein</fullName>
    </submittedName>
</protein>
<dbReference type="AlphaFoldDB" id="A0A1G7AE65"/>
<dbReference type="InterPro" id="IPR000014">
    <property type="entry name" value="PAS"/>
</dbReference>
<organism evidence="5 6">
    <name type="scientific">Aquimonas voraii</name>
    <dbReference type="NCBI Taxonomy" id="265719"/>
    <lineage>
        <taxon>Bacteria</taxon>
        <taxon>Pseudomonadati</taxon>
        <taxon>Pseudomonadota</taxon>
        <taxon>Gammaproteobacteria</taxon>
        <taxon>Lysobacterales</taxon>
        <taxon>Lysobacteraceae</taxon>
        <taxon>Aquimonas</taxon>
    </lineage>
</organism>
<dbReference type="Gene3D" id="1.25.40.10">
    <property type="entry name" value="Tetratricopeptide repeat domain"/>
    <property type="match status" value="1"/>
</dbReference>
<sequence length="743" mass="82026">MERCNGGRVVRSGRQGEATKGRCIGWLVTGLLVACTVSAQPAPPSSESVLEQCRQSRKDRPREALQLCESAAESLRAQDRFDDAFEALMHASQIATLSGQVERAQMALDRAALLLGEVGDPSASQRIARRRGQLAYARGELASALGSFLEALAIARSLRDTAAIAVSENDVGVVYWQMGDYGAALGHLQSSLEAKQELGDRDIASTLSNIGGLYGELGDTRRAIDMLERALAMHRDSGSPQLIGGTLEELALLEAKAGSVDLARDSLDEAWSLYEAANAQRERMRLALRRARIEAEHEPQMTGVWLDRAREAAAKLGRSELLAAEVIEARLAQTPEQVARAYAELKRVAQVDVEVEPALAPEAQALLAELAERMGRSGDALQHLREHLRLQRALDEARHSQRLDALRVRLDLTLAEAERDRLQRENALQTSEIERRRAQTLVLGAGALLVVAGLVLFFQRRLYLQRLQAREERQRLEQRIAEARRAADALRADLRSMEWLLDREGSPALVFDASGQIRAVTRAAAELLGLRVDGVRGSALSSVIGESAAATVQSQVEQASLTDASQIELDEHSLGEGLPEGLCFSLQRLSLEEELGVLLLRPRPAASVSADVLALGAAGDAGVEEDVEEYLVAGALDPQQRFRALLVQLMQLSLDLWERLTRKTRIDLAERSGVWRITIDEGRLRVRAMDRYLSLDTLPEKPRWREVLRTAYFVLAELELTPEQRQQMEGLIESVLNWTRKRP</sequence>
<dbReference type="STRING" id="265719.SAMN04488509_1244"/>
<dbReference type="Pfam" id="PF13424">
    <property type="entry name" value="TPR_12"/>
    <property type="match status" value="1"/>
</dbReference>
<dbReference type="PROSITE" id="PS50112">
    <property type="entry name" value="PAS"/>
    <property type="match status" value="1"/>
</dbReference>
<dbReference type="EMBL" id="FNAG01000024">
    <property type="protein sequence ID" value="SDE13102.1"/>
    <property type="molecule type" value="Genomic_DNA"/>
</dbReference>
<dbReference type="Pfam" id="PF08448">
    <property type="entry name" value="PAS_4"/>
    <property type="match status" value="1"/>
</dbReference>
<keyword evidence="2" id="KW-0175">Coiled coil</keyword>
<dbReference type="SUPFAM" id="SSF55785">
    <property type="entry name" value="PYP-like sensor domain (PAS domain)"/>
    <property type="match status" value="1"/>
</dbReference>
<keyword evidence="3" id="KW-0812">Transmembrane</keyword>
<evidence type="ECO:0000256" key="1">
    <source>
        <dbReference type="PROSITE-ProRule" id="PRU00339"/>
    </source>
</evidence>
<keyword evidence="3" id="KW-1133">Transmembrane helix</keyword>
<name>A0A1G7AE65_9GAMM</name>
<dbReference type="PROSITE" id="PS51257">
    <property type="entry name" value="PROKAR_LIPOPROTEIN"/>
    <property type="match status" value="1"/>
</dbReference>
<evidence type="ECO:0000256" key="2">
    <source>
        <dbReference type="SAM" id="Coils"/>
    </source>
</evidence>
<evidence type="ECO:0000313" key="5">
    <source>
        <dbReference type="EMBL" id="SDE13102.1"/>
    </source>
</evidence>
<keyword evidence="6" id="KW-1185">Reference proteome</keyword>